<gene>
    <name evidence="2" type="ORF">GRG538_LOCUS9947</name>
    <name evidence="1" type="ORF">LUA448_LOCUS12219</name>
    <name evidence="3" type="ORF">TIS948_LOCUS29079</name>
</gene>
<proteinExistence type="predicted"/>
<dbReference type="Proteomes" id="UP000663825">
    <property type="component" value="Unassembled WGS sequence"/>
</dbReference>
<evidence type="ECO:0000313" key="4">
    <source>
        <dbReference type="Proteomes" id="UP000663872"/>
    </source>
</evidence>
<reference evidence="2" key="1">
    <citation type="submission" date="2021-02" db="EMBL/GenBank/DDBJ databases">
        <authorList>
            <person name="Nowell W R."/>
        </authorList>
    </citation>
    <scope>NUCLEOTIDE SEQUENCE</scope>
</reference>
<evidence type="ECO:0000313" key="2">
    <source>
        <dbReference type="EMBL" id="CAF3400317.1"/>
    </source>
</evidence>
<organism evidence="2 4">
    <name type="scientific">Rotaria socialis</name>
    <dbReference type="NCBI Taxonomy" id="392032"/>
    <lineage>
        <taxon>Eukaryota</taxon>
        <taxon>Metazoa</taxon>
        <taxon>Spiralia</taxon>
        <taxon>Gnathifera</taxon>
        <taxon>Rotifera</taxon>
        <taxon>Eurotatoria</taxon>
        <taxon>Bdelloidea</taxon>
        <taxon>Philodinida</taxon>
        <taxon>Philodinidae</taxon>
        <taxon>Rotaria</taxon>
    </lineage>
</organism>
<dbReference type="EMBL" id="CAJNXB010005292">
    <property type="protein sequence ID" value="CAF3416670.1"/>
    <property type="molecule type" value="Genomic_DNA"/>
</dbReference>
<name>A0A818A5A7_9BILA</name>
<protein>
    <submittedName>
        <fullName evidence="2">Uncharacterized protein</fullName>
    </submittedName>
</protein>
<dbReference type="EMBL" id="CAJNYD010001511">
    <property type="protein sequence ID" value="CAF3341872.1"/>
    <property type="molecule type" value="Genomic_DNA"/>
</dbReference>
<dbReference type="OrthoDB" id="540503at2759"/>
<evidence type="ECO:0000313" key="3">
    <source>
        <dbReference type="EMBL" id="CAF3416670.1"/>
    </source>
</evidence>
<sequence>MFYLERRGAIDKLFIDSIVKEFKFAVVIPFIRSQLNAVVAQLAISNIHSPCRLRSNYSAELIFYHNEAKNSSLNNEMGQSLQKFDFVSRCYRAVRVLAAELTSTQNIYPAGSAYMWQKLLLDESPTALRSFGFTHFFLMEADTRPIRANWLDAIINQITQGHPDLNYFSTDWWMLGSIYRGTMPINLHFLHINGNAIYHLSSSFLEYLKTVWEAIPFNSNRTLGYDLDIFNFFFSVDTQDQFQLTKRVWHKFRFSEFIQNCWRTGCSDWEISPSTYIIHGGVKS</sequence>
<accession>A0A818A5A7</accession>
<evidence type="ECO:0000313" key="1">
    <source>
        <dbReference type="EMBL" id="CAF3341872.1"/>
    </source>
</evidence>
<dbReference type="EMBL" id="CAJNYT010001221">
    <property type="protein sequence ID" value="CAF3400317.1"/>
    <property type="molecule type" value="Genomic_DNA"/>
</dbReference>
<dbReference type="Proteomes" id="UP000663833">
    <property type="component" value="Unassembled WGS sequence"/>
</dbReference>
<dbReference type="AlphaFoldDB" id="A0A818A5A7"/>
<comment type="caution">
    <text evidence="2">The sequence shown here is derived from an EMBL/GenBank/DDBJ whole genome shotgun (WGS) entry which is preliminary data.</text>
</comment>
<dbReference type="Proteomes" id="UP000663872">
    <property type="component" value="Unassembled WGS sequence"/>
</dbReference>